<feature type="transmembrane region" description="Helical" evidence="2">
    <location>
        <begin position="190"/>
        <end position="214"/>
    </location>
</feature>
<dbReference type="AlphaFoldDB" id="A0AAU8INA2"/>
<name>A0AAU8INA2_9ACTN</name>
<dbReference type="EMBL" id="CP159534">
    <property type="protein sequence ID" value="XCJ69334.1"/>
    <property type="molecule type" value="Genomic_DNA"/>
</dbReference>
<dbReference type="Pfam" id="PF04471">
    <property type="entry name" value="Mrr_cat"/>
    <property type="match status" value="1"/>
</dbReference>
<dbReference type="Gene3D" id="3.40.1350.10">
    <property type="match status" value="1"/>
</dbReference>
<dbReference type="InterPro" id="IPR011335">
    <property type="entry name" value="Restrct_endonuc-II-like"/>
</dbReference>
<keyword evidence="4" id="KW-0255">Endonuclease</keyword>
<dbReference type="InterPro" id="IPR011856">
    <property type="entry name" value="tRNA_endonuc-like_dom_sf"/>
</dbReference>
<proteinExistence type="predicted"/>
<reference evidence="4" key="1">
    <citation type="submission" date="2024-06" db="EMBL/GenBank/DDBJ databases">
        <title>Streptomyces sp. strain HUAS MG91 genome sequences.</title>
        <authorList>
            <person name="Mo P."/>
        </authorList>
    </citation>
    <scope>NUCLEOTIDE SEQUENCE</scope>
    <source>
        <strain evidence="4">HUAS MG91</strain>
    </source>
</reference>
<dbReference type="GO" id="GO:0004519">
    <property type="term" value="F:endonuclease activity"/>
    <property type="evidence" value="ECO:0007669"/>
    <property type="project" value="UniProtKB-KW"/>
</dbReference>
<dbReference type="KEGG" id="stac:ABII15_04815"/>
<gene>
    <name evidence="4" type="ORF">ABII15_04815</name>
</gene>
<feature type="domain" description="Restriction endonuclease type IV Mrr" evidence="3">
    <location>
        <begin position="17"/>
        <end position="111"/>
    </location>
</feature>
<evidence type="ECO:0000259" key="3">
    <source>
        <dbReference type="Pfam" id="PF04471"/>
    </source>
</evidence>
<organism evidence="4">
    <name type="scientific">Streptomyces tabacisoli</name>
    <dbReference type="NCBI Taxonomy" id="3156398"/>
    <lineage>
        <taxon>Bacteria</taxon>
        <taxon>Bacillati</taxon>
        <taxon>Actinomycetota</taxon>
        <taxon>Actinomycetes</taxon>
        <taxon>Kitasatosporales</taxon>
        <taxon>Streptomycetaceae</taxon>
        <taxon>Streptomyces</taxon>
    </lineage>
</organism>
<dbReference type="InterPro" id="IPR007560">
    <property type="entry name" value="Restrct_endonuc_IV_Mrr"/>
</dbReference>
<evidence type="ECO:0000256" key="1">
    <source>
        <dbReference type="SAM" id="MobiDB-lite"/>
    </source>
</evidence>
<keyword evidence="2" id="KW-0812">Transmembrane</keyword>
<protein>
    <submittedName>
        <fullName evidence="4">Restriction endonuclease</fullName>
    </submittedName>
</protein>
<dbReference type="SUPFAM" id="SSF52980">
    <property type="entry name" value="Restriction endonuclease-like"/>
    <property type="match status" value="1"/>
</dbReference>
<feature type="transmembrane region" description="Helical" evidence="2">
    <location>
        <begin position="160"/>
        <end position="178"/>
    </location>
</feature>
<evidence type="ECO:0000256" key="2">
    <source>
        <dbReference type="SAM" id="Phobius"/>
    </source>
</evidence>
<keyword evidence="4" id="KW-0540">Nuclease</keyword>
<keyword evidence="2" id="KW-0472">Membrane</keyword>
<keyword evidence="4" id="KW-0378">Hydrolase</keyword>
<sequence>MADVPPGVVPPRPMQMSSWQQAELNAARWMRHWGYSDATASPGGPDGGIDVRSARALGQVKYQAAQVGRPELQRFVGARPYGSTAQLIFFTGSEYAATAVAYAKEWNIALFTYRLDGAMTPVNEPARRIQRAAPTSARPAPPAARSPRPAATQTFWQRNWRVIVGIVLLMAPLGSIGDEKTYTGPLVVDILKFIGILVTFWTLGAFLIATRFGVRFALRTRPFRVTVTPPRAPVNSAHVPGPRPASAAPDALVAEAVELLRGGSKQHEVDRMLKDRGVGFMERGRVLTEARKRGRR</sequence>
<keyword evidence="2" id="KW-1133">Transmembrane helix</keyword>
<feature type="region of interest" description="Disordered" evidence="1">
    <location>
        <begin position="131"/>
        <end position="150"/>
    </location>
</feature>
<dbReference type="GO" id="GO:0009307">
    <property type="term" value="P:DNA restriction-modification system"/>
    <property type="evidence" value="ECO:0007669"/>
    <property type="project" value="InterPro"/>
</dbReference>
<dbReference type="GO" id="GO:0003677">
    <property type="term" value="F:DNA binding"/>
    <property type="evidence" value="ECO:0007669"/>
    <property type="project" value="InterPro"/>
</dbReference>
<accession>A0AAU8INA2</accession>
<dbReference type="RefSeq" id="WP_353941025.1">
    <property type="nucleotide sequence ID" value="NZ_CP159534.1"/>
</dbReference>
<evidence type="ECO:0000313" key="4">
    <source>
        <dbReference type="EMBL" id="XCJ69334.1"/>
    </source>
</evidence>